<evidence type="ECO:0000256" key="4">
    <source>
        <dbReference type="ARBA" id="ARBA00022519"/>
    </source>
</evidence>
<evidence type="ECO:0000313" key="11">
    <source>
        <dbReference type="Proteomes" id="UP000184465"/>
    </source>
</evidence>
<evidence type="ECO:0000256" key="2">
    <source>
        <dbReference type="ARBA" id="ARBA00022448"/>
    </source>
</evidence>
<dbReference type="SUPFAM" id="SSF161098">
    <property type="entry name" value="MetI-like"/>
    <property type="match status" value="2"/>
</dbReference>
<dbReference type="EMBL" id="FRAG01000002">
    <property type="protein sequence ID" value="SHJ53426.1"/>
    <property type="molecule type" value="Genomic_DNA"/>
</dbReference>
<feature type="transmembrane region" description="Helical" evidence="8">
    <location>
        <begin position="147"/>
        <end position="166"/>
    </location>
</feature>
<feature type="transmembrane region" description="Helical" evidence="8">
    <location>
        <begin position="242"/>
        <end position="260"/>
    </location>
</feature>
<dbReference type="PANTHER" id="PTHR43357">
    <property type="entry name" value="INNER MEMBRANE ABC TRANSPORTER PERMEASE PROTEIN YDCV"/>
    <property type="match status" value="1"/>
</dbReference>
<keyword evidence="5 8" id="KW-0812">Transmembrane</keyword>
<feature type="transmembrane region" description="Helical" evidence="8">
    <location>
        <begin position="187"/>
        <end position="209"/>
    </location>
</feature>
<dbReference type="CDD" id="cd06261">
    <property type="entry name" value="TM_PBP2"/>
    <property type="match status" value="2"/>
</dbReference>
<evidence type="ECO:0000256" key="8">
    <source>
        <dbReference type="RuleBase" id="RU363032"/>
    </source>
</evidence>
<gene>
    <name evidence="10" type="ORF">SAMN02745912_00241</name>
</gene>
<protein>
    <submittedName>
        <fullName evidence="10">Iron(III) transport system permease protein</fullName>
    </submittedName>
</protein>
<keyword evidence="3" id="KW-1003">Cell membrane</keyword>
<feature type="transmembrane region" description="Helical" evidence="8">
    <location>
        <begin position="91"/>
        <end position="111"/>
    </location>
</feature>
<keyword evidence="11" id="KW-1185">Reference proteome</keyword>
<dbReference type="PANTHER" id="PTHR43357:SF3">
    <property type="entry name" value="FE(3+)-TRANSPORT SYSTEM PERMEASE PROTEIN FBPB 2"/>
    <property type="match status" value="1"/>
</dbReference>
<evidence type="ECO:0000256" key="3">
    <source>
        <dbReference type="ARBA" id="ARBA00022475"/>
    </source>
</evidence>
<dbReference type="Proteomes" id="UP000184465">
    <property type="component" value="Unassembled WGS sequence"/>
</dbReference>
<dbReference type="PROSITE" id="PS50928">
    <property type="entry name" value="ABC_TM1"/>
    <property type="match status" value="2"/>
</dbReference>
<keyword evidence="6 8" id="KW-1133">Transmembrane helix</keyword>
<organism evidence="10 11">
    <name type="scientific">Paramaledivibacter caminithermalis (strain DSM 15212 / CIP 107654 / DViRD3)</name>
    <name type="common">Clostridium caminithermale</name>
    <dbReference type="NCBI Taxonomy" id="1121301"/>
    <lineage>
        <taxon>Bacteria</taxon>
        <taxon>Bacillati</taxon>
        <taxon>Bacillota</taxon>
        <taxon>Clostridia</taxon>
        <taxon>Peptostreptococcales</taxon>
        <taxon>Caminicellaceae</taxon>
        <taxon>Paramaledivibacter</taxon>
    </lineage>
</organism>
<dbReference type="AlphaFoldDB" id="A0A1M6K3C2"/>
<feature type="domain" description="ABC transmembrane type-1" evidence="9">
    <location>
        <begin position="56"/>
        <end position="261"/>
    </location>
</feature>
<dbReference type="RefSeq" id="WP_242655695.1">
    <property type="nucleotide sequence ID" value="NZ_FRAG01000002.1"/>
</dbReference>
<dbReference type="STRING" id="1121301.SAMN02745912_00241"/>
<feature type="transmembrane region" description="Helical" evidence="8">
    <location>
        <begin position="333"/>
        <end position="353"/>
    </location>
</feature>
<accession>A0A1M6K3C2</accession>
<feature type="transmembrane region" description="Helical" evidence="8">
    <location>
        <begin position="291"/>
        <end position="313"/>
    </location>
</feature>
<feature type="domain" description="ABC transmembrane type-1" evidence="9">
    <location>
        <begin position="332"/>
        <end position="538"/>
    </location>
</feature>
<evidence type="ECO:0000256" key="1">
    <source>
        <dbReference type="ARBA" id="ARBA00004429"/>
    </source>
</evidence>
<evidence type="ECO:0000313" key="10">
    <source>
        <dbReference type="EMBL" id="SHJ53426.1"/>
    </source>
</evidence>
<proteinExistence type="inferred from homology"/>
<feature type="transmembrane region" description="Helical" evidence="8">
    <location>
        <begin position="12"/>
        <end position="36"/>
    </location>
</feature>
<comment type="subcellular location">
    <subcellularLocation>
        <location evidence="1">Cell inner membrane</location>
        <topology evidence="1">Multi-pass membrane protein</topology>
    </subcellularLocation>
    <subcellularLocation>
        <location evidence="8">Cell membrane</location>
        <topology evidence="8">Multi-pass membrane protein</topology>
    </subcellularLocation>
</comment>
<dbReference type="Gene3D" id="1.10.3720.10">
    <property type="entry name" value="MetI-like"/>
    <property type="match status" value="2"/>
</dbReference>
<dbReference type="Pfam" id="PF00528">
    <property type="entry name" value="BPD_transp_1"/>
    <property type="match status" value="2"/>
</dbReference>
<name>A0A1M6K3C2_PARC5</name>
<feature type="transmembrane region" description="Helical" evidence="8">
    <location>
        <begin position="414"/>
        <end position="437"/>
    </location>
</feature>
<reference evidence="11" key="1">
    <citation type="submission" date="2016-11" db="EMBL/GenBank/DDBJ databases">
        <authorList>
            <person name="Varghese N."/>
            <person name="Submissions S."/>
        </authorList>
    </citation>
    <scope>NUCLEOTIDE SEQUENCE [LARGE SCALE GENOMIC DNA]</scope>
    <source>
        <strain evidence="11">DSM 15212 / CIP 107654 / DViRD3</strain>
    </source>
</reference>
<comment type="similarity">
    <text evidence="8">Belongs to the binding-protein-dependent transport system permease family.</text>
</comment>
<dbReference type="InterPro" id="IPR000515">
    <property type="entry name" value="MetI-like"/>
</dbReference>
<dbReference type="GO" id="GO:0005886">
    <property type="term" value="C:plasma membrane"/>
    <property type="evidence" value="ECO:0007669"/>
    <property type="project" value="UniProtKB-SubCell"/>
</dbReference>
<evidence type="ECO:0000256" key="5">
    <source>
        <dbReference type="ARBA" id="ARBA00022692"/>
    </source>
</evidence>
<evidence type="ECO:0000256" key="6">
    <source>
        <dbReference type="ARBA" id="ARBA00022989"/>
    </source>
</evidence>
<dbReference type="GO" id="GO:0055085">
    <property type="term" value="P:transmembrane transport"/>
    <property type="evidence" value="ECO:0007669"/>
    <property type="project" value="InterPro"/>
</dbReference>
<feature type="transmembrane region" description="Helical" evidence="8">
    <location>
        <begin position="56"/>
        <end position="79"/>
    </location>
</feature>
<sequence length="547" mass="62229">MIRTKYIKHSLNSWSILSFIFISLIIFPNLNILMNLINKPNENWTHIKTYLLNDYIINSMILVIFTGILTTIIGISLSWIISAYDFPGRKFFEWGLILPLAIPPYIAAYTYNGILDYTGVIQATLRNHFNIQLSQKYFDIMSMKGSIFIFTIFLFPYVYIITKSFLEKQSAALIENARLLGRSQLEIFIHVVLPISRASIIGGVSLVILEVLNDYGVVKFFGITTFSTAIFKTWFGMGDIDSAVRISAILLLIVFAILLIEKLFRGRKKYSFSNTKFRPITRKELKDVKGILAFLFCFAVFSLGFLIPTLQLAHWSLMTYKKILDIEFWRFTFSSLSIALLSAGLIIIIAIIIANYCRMNDNFLSKLYSKTTAVGYSIPGAVIAIAVIIFFIALDNKLFWLYKLIDKNSSKLVLSTSITMLIFAYIIRFLAIGFNSIESGFEKIGKKFSEASRTLGMNITETFLKVDFKMIKPSIISGFILVFVDILKELPLTLILRPFNFNTLATKSFEYANDEMIHEASVSSLIIIIISIISIYIFNKASDKEAS</sequence>
<keyword evidence="4" id="KW-0997">Cell inner membrane</keyword>
<feature type="transmembrane region" description="Helical" evidence="8">
    <location>
        <begin position="516"/>
        <end position="538"/>
    </location>
</feature>
<evidence type="ECO:0000259" key="9">
    <source>
        <dbReference type="PROSITE" id="PS50928"/>
    </source>
</evidence>
<feature type="transmembrane region" description="Helical" evidence="8">
    <location>
        <begin position="475"/>
        <end position="496"/>
    </location>
</feature>
<feature type="transmembrane region" description="Helical" evidence="8">
    <location>
        <begin position="373"/>
        <end position="394"/>
    </location>
</feature>
<dbReference type="InterPro" id="IPR035906">
    <property type="entry name" value="MetI-like_sf"/>
</dbReference>
<keyword evidence="2 8" id="KW-0813">Transport</keyword>
<evidence type="ECO:0000256" key="7">
    <source>
        <dbReference type="ARBA" id="ARBA00023136"/>
    </source>
</evidence>
<keyword evidence="7 8" id="KW-0472">Membrane</keyword>